<accession>A0A917HT47</accession>
<dbReference type="SUPFAM" id="SSF48208">
    <property type="entry name" value="Six-hairpin glycosidases"/>
    <property type="match status" value="1"/>
</dbReference>
<evidence type="ECO:0000313" key="1">
    <source>
        <dbReference type="EMBL" id="GGG88159.1"/>
    </source>
</evidence>
<comment type="caution">
    <text evidence="1">The sequence shown here is derived from an EMBL/GenBank/DDBJ whole genome shotgun (WGS) entry which is preliminary data.</text>
</comment>
<proteinExistence type="predicted"/>
<dbReference type="RefSeq" id="WP_188505971.1">
    <property type="nucleotide sequence ID" value="NZ_BMER01000001.1"/>
</dbReference>
<reference evidence="1" key="2">
    <citation type="submission" date="2020-09" db="EMBL/GenBank/DDBJ databases">
        <authorList>
            <person name="Sun Q."/>
            <person name="Zhou Y."/>
        </authorList>
    </citation>
    <scope>NUCLEOTIDE SEQUENCE</scope>
    <source>
        <strain evidence="1">CGMCC 1.12195</strain>
    </source>
</reference>
<dbReference type="EMBL" id="BMER01000001">
    <property type="protein sequence ID" value="GGG88159.1"/>
    <property type="molecule type" value="Genomic_DNA"/>
</dbReference>
<gene>
    <name evidence="1" type="ORF">GCM10007415_22660</name>
</gene>
<evidence type="ECO:0000313" key="2">
    <source>
        <dbReference type="Proteomes" id="UP000660862"/>
    </source>
</evidence>
<dbReference type="GO" id="GO:0005975">
    <property type="term" value="P:carbohydrate metabolic process"/>
    <property type="evidence" value="ECO:0007669"/>
    <property type="project" value="InterPro"/>
</dbReference>
<dbReference type="Proteomes" id="UP000660862">
    <property type="component" value="Unassembled WGS sequence"/>
</dbReference>
<sequence>MRHYVILMIFLACLVHHDGRGSTTHDNPRHPNNSVQLKTPTLSLVWNKEAAGWRITGINVNNKQLQVPSGLYTILYLNYHPSGGRVDQDVEGQDHSFYPSDVKTLADGALEFSQQLSIGTVVAKWSTDKRFSSDILVELRVKADKDGYFSLATPTVAAVEPRDIAWGMVPGSWYGRELQLNPDLAVKYSQGLPATPVLSKENSTMTFAPTISTTNGITFAVVPNPGTGADPWPKDSADRQTNKLGVSTMNRHNEVTPTAYAPVLGREGSYLKKGQETTFKFRYTIQDSDWFQVFKHAVMNVYDFGSLLQIQQQKESLASRLERMQVFLRDEKRSKWRTWDHHGKVIGANGSKNADVGAMLLLANNGHDSTIQSRIPFVRNYKLVQQQTGDGFFQHAALGEYPFEDSFPVGEQFPFASEVGNWVEPIYTTYYTLMDMGNMLLFNPQDETLKDRVRLAGEKLISWQHEDGSWEVAYDRLTLKSPFPTLKDYRPTWYGLLIAHRILKDERYLEAAKKGADWLIENGVKKGYYLGVYGDSGNQWDFATAQCAQGFLDLYDISGDKRYLDAAIEASRVFATSIFTHPVASKKIKTVNGKQYEDWEINQTGLSVEHINGTASGAGPILISSYAGLFVRIYEQTGESLFLDMARAASRGRHAFNDEPSGQAIYYWTRVVNPKGGASEFPHHAYWQIGWITDYLLSEMRMRSEGKIEFPRGFMTPKVGPHVSYGFATGNVYGKKADILLSPGLLTSDNPYIEYLLAHDEEKKKLYIMLLNQSLAPQQATLGIDLANLSVKNKRISKVELLGQPADITRTGNQVKFDLPEWGVNVVEVSYR</sequence>
<dbReference type="InterPro" id="IPR008928">
    <property type="entry name" value="6-hairpin_glycosidase_sf"/>
</dbReference>
<keyword evidence="2" id="KW-1185">Reference proteome</keyword>
<name>A0A917HT47_9SPHI</name>
<dbReference type="Gene3D" id="1.50.10.20">
    <property type="match status" value="1"/>
</dbReference>
<reference evidence="1" key="1">
    <citation type="journal article" date="2014" name="Int. J. Syst. Evol. Microbiol.">
        <title>Complete genome sequence of Corynebacterium casei LMG S-19264T (=DSM 44701T), isolated from a smear-ripened cheese.</title>
        <authorList>
            <consortium name="US DOE Joint Genome Institute (JGI-PGF)"/>
            <person name="Walter F."/>
            <person name="Albersmeier A."/>
            <person name="Kalinowski J."/>
            <person name="Ruckert C."/>
        </authorList>
    </citation>
    <scope>NUCLEOTIDE SEQUENCE</scope>
    <source>
        <strain evidence="1">CGMCC 1.12195</strain>
    </source>
</reference>
<protein>
    <recommendedName>
        <fullName evidence="3">Glycerophosphoryl diester phosphodiesterase</fullName>
    </recommendedName>
</protein>
<organism evidence="1 2">
    <name type="scientific">Parapedobacter pyrenivorans</name>
    <dbReference type="NCBI Taxonomy" id="1305674"/>
    <lineage>
        <taxon>Bacteria</taxon>
        <taxon>Pseudomonadati</taxon>
        <taxon>Bacteroidota</taxon>
        <taxon>Sphingobacteriia</taxon>
        <taxon>Sphingobacteriales</taxon>
        <taxon>Sphingobacteriaceae</taxon>
        <taxon>Parapedobacter</taxon>
    </lineage>
</organism>
<dbReference type="AlphaFoldDB" id="A0A917HT47"/>
<evidence type="ECO:0008006" key="3">
    <source>
        <dbReference type="Google" id="ProtNLM"/>
    </source>
</evidence>